<sequence length="389" mass="42491">MAFDNCAPVRRSLYALNFFLTISLALTSYFNTPLLISRGISEWSLGIVYAASSAIVIFFLLFAPRLFNEIGGFESFAILATLNAFALIGLGVTSGTMLTLFFFISLIVLSSIVFLLLDMFLEGSTSHEGETGGTRAFFITMATFAWVGAPFVAGQLSVDGNFLYLYVFAASVFIPVLLITAKSLHGIVDRVYVVPNIPKMIATFTESKDTRNVFVSHFLLRIFYAIMVVYAPIYLINYAGFSFSEMGIILSIAMLAFILFEIPAGRIGDKYLGEKEIMVLGLIILSVSTFMIAQITEQPLLVWAMVLFTTRAGAALLEISTESYFFKRVGSGDADKVGAFRALSPLSYIVGPLFGTVALLFVSVPNLFALLAVILILGIPFAISLKDTK</sequence>
<dbReference type="GO" id="GO:0022857">
    <property type="term" value="F:transmembrane transporter activity"/>
    <property type="evidence" value="ECO:0007669"/>
    <property type="project" value="InterPro"/>
</dbReference>
<feature type="transmembrane region" description="Helical" evidence="4">
    <location>
        <begin position="98"/>
        <end position="117"/>
    </location>
</feature>
<evidence type="ECO:0000313" key="6">
    <source>
        <dbReference type="EMBL" id="PIR86492.1"/>
    </source>
</evidence>
<evidence type="ECO:0000256" key="3">
    <source>
        <dbReference type="ARBA" id="ARBA00023136"/>
    </source>
</evidence>
<feature type="domain" description="Major facilitator superfamily (MFS) profile" evidence="5">
    <location>
        <begin position="209"/>
        <end position="389"/>
    </location>
</feature>
<reference evidence="7" key="1">
    <citation type="submission" date="2017-09" db="EMBL/GenBank/DDBJ databases">
        <title>Depth-based differentiation of microbial function through sediment-hosted aquifers and enrichment of novel symbionts in the deep terrestrial subsurface.</title>
        <authorList>
            <person name="Probst A.J."/>
            <person name="Ladd B."/>
            <person name="Jarett J.K."/>
            <person name="Geller-Mcgrath D.E."/>
            <person name="Sieber C.M.K."/>
            <person name="Emerson J.B."/>
            <person name="Anantharaman K."/>
            <person name="Thomas B.C."/>
            <person name="Malmstrom R."/>
            <person name="Stieglmeier M."/>
            <person name="Klingl A."/>
            <person name="Woyke T."/>
            <person name="Ryan C.M."/>
            <person name="Banfield J.F."/>
        </authorList>
    </citation>
    <scope>NUCLEOTIDE SEQUENCE [LARGE SCALE GENOMIC DNA]</scope>
</reference>
<name>A0A2H0UJB4_9BACT</name>
<dbReference type="InterPro" id="IPR011701">
    <property type="entry name" value="MFS"/>
</dbReference>
<feature type="transmembrane region" description="Helical" evidence="4">
    <location>
        <begin position="137"/>
        <end position="156"/>
    </location>
</feature>
<feature type="transmembrane region" description="Helical" evidence="4">
    <location>
        <begin position="75"/>
        <end position="92"/>
    </location>
</feature>
<dbReference type="InterPro" id="IPR036259">
    <property type="entry name" value="MFS_trans_sf"/>
</dbReference>
<evidence type="ECO:0000259" key="5">
    <source>
        <dbReference type="PROSITE" id="PS50850"/>
    </source>
</evidence>
<feature type="transmembrane region" description="Helical" evidence="4">
    <location>
        <begin position="367"/>
        <end position="385"/>
    </location>
</feature>
<dbReference type="Pfam" id="PF07690">
    <property type="entry name" value="MFS_1"/>
    <property type="match status" value="1"/>
</dbReference>
<accession>A0A2H0UJB4</accession>
<proteinExistence type="predicted"/>
<gene>
    <name evidence="6" type="ORF">COU13_00595</name>
</gene>
<dbReference type="SUPFAM" id="SSF103473">
    <property type="entry name" value="MFS general substrate transporter"/>
    <property type="match status" value="1"/>
</dbReference>
<protein>
    <recommendedName>
        <fullName evidence="5">Major facilitator superfamily (MFS) profile domain-containing protein</fullName>
    </recommendedName>
</protein>
<keyword evidence="2 4" id="KW-1133">Transmembrane helix</keyword>
<dbReference type="Gene3D" id="1.20.1250.20">
    <property type="entry name" value="MFS general substrate transporter like domains"/>
    <property type="match status" value="1"/>
</dbReference>
<dbReference type="PROSITE" id="PS50850">
    <property type="entry name" value="MFS"/>
    <property type="match status" value="1"/>
</dbReference>
<feature type="transmembrane region" description="Helical" evidence="4">
    <location>
        <begin position="218"/>
        <end position="240"/>
    </location>
</feature>
<feature type="transmembrane region" description="Helical" evidence="4">
    <location>
        <begin position="12"/>
        <end position="31"/>
    </location>
</feature>
<evidence type="ECO:0000256" key="2">
    <source>
        <dbReference type="ARBA" id="ARBA00022989"/>
    </source>
</evidence>
<keyword evidence="3 4" id="KW-0472">Membrane</keyword>
<feature type="transmembrane region" description="Helical" evidence="4">
    <location>
        <begin position="340"/>
        <end position="361"/>
    </location>
</feature>
<organism evidence="6 7">
    <name type="scientific">Candidatus Kaiserbacteria bacterium CG10_big_fil_rev_8_21_14_0_10_43_70</name>
    <dbReference type="NCBI Taxonomy" id="1974605"/>
    <lineage>
        <taxon>Bacteria</taxon>
        <taxon>Candidatus Kaiseribacteriota</taxon>
    </lineage>
</organism>
<feature type="transmembrane region" description="Helical" evidence="4">
    <location>
        <begin position="43"/>
        <end position="63"/>
    </location>
</feature>
<feature type="transmembrane region" description="Helical" evidence="4">
    <location>
        <begin position="301"/>
        <end position="319"/>
    </location>
</feature>
<dbReference type="AlphaFoldDB" id="A0A2H0UJB4"/>
<comment type="caution">
    <text evidence="6">The sequence shown here is derived from an EMBL/GenBank/DDBJ whole genome shotgun (WGS) entry which is preliminary data.</text>
</comment>
<evidence type="ECO:0000256" key="1">
    <source>
        <dbReference type="ARBA" id="ARBA00022692"/>
    </source>
</evidence>
<feature type="transmembrane region" description="Helical" evidence="4">
    <location>
        <begin position="246"/>
        <end position="265"/>
    </location>
</feature>
<feature type="transmembrane region" description="Helical" evidence="4">
    <location>
        <begin position="277"/>
        <end position="295"/>
    </location>
</feature>
<dbReference type="Proteomes" id="UP000230706">
    <property type="component" value="Unassembled WGS sequence"/>
</dbReference>
<dbReference type="InterPro" id="IPR020846">
    <property type="entry name" value="MFS_dom"/>
</dbReference>
<evidence type="ECO:0000313" key="7">
    <source>
        <dbReference type="Proteomes" id="UP000230706"/>
    </source>
</evidence>
<feature type="transmembrane region" description="Helical" evidence="4">
    <location>
        <begin position="162"/>
        <end position="181"/>
    </location>
</feature>
<evidence type="ECO:0000256" key="4">
    <source>
        <dbReference type="SAM" id="Phobius"/>
    </source>
</evidence>
<keyword evidence="1 4" id="KW-0812">Transmembrane</keyword>
<dbReference type="EMBL" id="PFBF01000010">
    <property type="protein sequence ID" value="PIR86492.1"/>
    <property type="molecule type" value="Genomic_DNA"/>
</dbReference>